<feature type="transmembrane region" description="Helical" evidence="7">
    <location>
        <begin position="195"/>
        <end position="219"/>
    </location>
</feature>
<feature type="transmembrane region" description="Helical" evidence="7">
    <location>
        <begin position="274"/>
        <end position="292"/>
    </location>
</feature>
<feature type="transmembrane region" description="Helical" evidence="7">
    <location>
        <begin position="77"/>
        <end position="95"/>
    </location>
</feature>
<feature type="compositionally biased region" description="Basic and acidic residues" evidence="6">
    <location>
        <begin position="475"/>
        <end position="499"/>
    </location>
</feature>
<evidence type="ECO:0000313" key="8">
    <source>
        <dbReference type="EMBL" id="KAG5445578.1"/>
    </source>
</evidence>
<dbReference type="EMBL" id="NIRI02000056">
    <property type="protein sequence ID" value="KAG5445578.1"/>
    <property type="molecule type" value="Genomic_DNA"/>
</dbReference>
<evidence type="ECO:0000256" key="2">
    <source>
        <dbReference type="ARBA" id="ARBA00006939"/>
    </source>
</evidence>
<comment type="subcellular location">
    <subcellularLocation>
        <location evidence="1">Membrane</location>
        <topology evidence="1">Multi-pass membrane protein</topology>
    </subcellularLocation>
</comment>
<dbReference type="InterPro" id="IPR003689">
    <property type="entry name" value="ZIP"/>
</dbReference>
<dbReference type="InterPro" id="IPR050799">
    <property type="entry name" value="ZIP_Transporter"/>
</dbReference>
<organism evidence="8 9">
    <name type="scientific">Clonorchis sinensis</name>
    <name type="common">Chinese liver fluke</name>
    <dbReference type="NCBI Taxonomy" id="79923"/>
    <lineage>
        <taxon>Eukaryota</taxon>
        <taxon>Metazoa</taxon>
        <taxon>Spiralia</taxon>
        <taxon>Lophotrochozoa</taxon>
        <taxon>Platyhelminthes</taxon>
        <taxon>Trematoda</taxon>
        <taxon>Digenea</taxon>
        <taxon>Opisthorchiida</taxon>
        <taxon>Opisthorchiata</taxon>
        <taxon>Opisthorchiidae</taxon>
        <taxon>Clonorchis</taxon>
    </lineage>
</organism>
<reference evidence="8 9" key="2">
    <citation type="journal article" date="2021" name="Genomics">
        <title>High-quality reference genome for Clonorchis sinensis.</title>
        <authorList>
            <person name="Young N.D."/>
            <person name="Stroehlein A.J."/>
            <person name="Kinkar L."/>
            <person name="Wang T."/>
            <person name="Sohn W.M."/>
            <person name="Chang B.C.H."/>
            <person name="Kaur P."/>
            <person name="Weisz D."/>
            <person name="Dudchenko O."/>
            <person name="Aiden E.L."/>
            <person name="Korhonen P.K."/>
            <person name="Gasser R.B."/>
        </authorList>
    </citation>
    <scope>NUCLEOTIDE SEQUENCE [LARGE SCALE GENOMIC DNA]</scope>
    <source>
        <strain evidence="8">Cs-k2</strain>
    </source>
</reference>
<evidence type="ECO:0000256" key="1">
    <source>
        <dbReference type="ARBA" id="ARBA00004141"/>
    </source>
</evidence>
<dbReference type="Pfam" id="PF02535">
    <property type="entry name" value="Zip"/>
    <property type="match status" value="2"/>
</dbReference>
<dbReference type="GO" id="GO:0071578">
    <property type="term" value="P:zinc ion import across plasma membrane"/>
    <property type="evidence" value="ECO:0007669"/>
    <property type="project" value="TreeGrafter"/>
</dbReference>
<feature type="compositionally biased region" description="Basic and acidic residues" evidence="6">
    <location>
        <begin position="458"/>
        <end position="467"/>
    </location>
</feature>
<name>A0A8T1M9B7_CLOSI</name>
<dbReference type="GO" id="GO:0005886">
    <property type="term" value="C:plasma membrane"/>
    <property type="evidence" value="ECO:0007669"/>
    <property type="project" value="TreeGrafter"/>
</dbReference>
<feature type="region of interest" description="Disordered" evidence="6">
    <location>
        <begin position="453"/>
        <end position="509"/>
    </location>
</feature>
<dbReference type="Proteomes" id="UP000286415">
    <property type="component" value="Unassembled WGS sequence"/>
</dbReference>
<keyword evidence="5 7" id="KW-0472">Membrane</keyword>
<reference evidence="8 9" key="1">
    <citation type="journal article" date="2018" name="Biotechnol. Adv.">
        <title>Improved genomic resources and new bioinformatic workflow for the carcinogenic parasite Clonorchis sinensis: Biotechnological implications.</title>
        <authorList>
            <person name="Wang D."/>
            <person name="Korhonen P.K."/>
            <person name="Gasser R.B."/>
            <person name="Young N.D."/>
        </authorList>
    </citation>
    <scope>NUCLEOTIDE SEQUENCE [LARGE SCALE GENOMIC DNA]</scope>
    <source>
        <strain evidence="8">Cs-k2</strain>
    </source>
</reference>
<protein>
    <submittedName>
        <fullName evidence="8">Zinc transporter foi</fullName>
    </submittedName>
</protein>
<comment type="similarity">
    <text evidence="2">Belongs to the ZIP transporter (TC 2.A.5) family.</text>
</comment>
<dbReference type="GO" id="GO:0005385">
    <property type="term" value="F:zinc ion transmembrane transporter activity"/>
    <property type="evidence" value="ECO:0007669"/>
    <property type="project" value="TreeGrafter"/>
</dbReference>
<feature type="transmembrane region" description="Helical" evidence="7">
    <location>
        <begin position="579"/>
        <end position="599"/>
    </location>
</feature>
<evidence type="ECO:0000313" key="9">
    <source>
        <dbReference type="Proteomes" id="UP000286415"/>
    </source>
</evidence>
<dbReference type="GO" id="GO:0030003">
    <property type="term" value="P:intracellular monoatomic cation homeostasis"/>
    <property type="evidence" value="ECO:0007669"/>
    <property type="project" value="TreeGrafter"/>
</dbReference>
<dbReference type="PANTHER" id="PTHR12191">
    <property type="entry name" value="SOLUTE CARRIER FAMILY 39"/>
    <property type="match status" value="1"/>
</dbReference>
<sequence length="625" mass="68725">MLWNIGSSGALIDCWSVRRAWQLDCKRFITNRVGPTQPCTDDVTSIGDETFAIQLPSSANRPTITAMSWYRIAKHDLSLISFGLLTFVCVLPATLGEIVPEEPTVWCKTFRGPATKPISQAFNFIGLLEHMNEDLGTKVTKSQLAEWYNHTEVPRYRQNEQTFLQFCEKTYLKVLELANTTADQQYSIFDIRPKVWAASIIAIVVISAVGLLGVAVVPLVQKMFFNQVIQYLVAVAVGTLTGDAMLHLIPHAISAGEGHSHDAGHADADNGEQMAVYKGLVALGGVYFFFMAEKILGFVSEYRAEKKLEKESQERAMQDPRRSLDVRRLSAFRPSISPATLQVPGQLRRLSQLDPSVCRRASRAMSIANEDVLTTGLSSKAMRNIDLLYRYAEEDALEDEKLAEMDEHISRTGKKAQEDEEDTQLNLKRDIGKTAGSGPLLVVPKVIVMSDAEDGHEDEPASPEKKHDGHKQKKDKAGKDHGHSHDEEKDGHEHEDDKKKHGHGHSHEVPGSVASVAWMVILGDGLHNFTDGMAIGAAFAQSISGGLSTAVAVFCHELPHELGDFAVLLKTGMRIKEALYFNVVSSVLSLVGMLIGIAVGNVASASYWIFAVTAGTFIYIALVDM</sequence>
<keyword evidence="3 7" id="KW-0812">Transmembrane</keyword>
<gene>
    <name evidence="8" type="ORF">CSKR_106915</name>
</gene>
<accession>A0A8T1M9B7</accession>
<evidence type="ECO:0000256" key="6">
    <source>
        <dbReference type="SAM" id="MobiDB-lite"/>
    </source>
</evidence>
<keyword evidence="9" id="KW-1185">Reference proteome</keyword>
<dbReference type="AlphaFoldDB" id="A0A8T1M9B7"/>
<dbReference type="GO" id="GO:0140410">
    <property type="term" value="F:monoatomic cation:bicarbonate symporter activity"/>
    <property type="evidence" value="ECO:0007669"/>
    <property type="project" value="TreeGrafter"/>
</dbReference>
<evidence type="ECO:0000256" key="7">
    <source>
        <dbReference type="SAM" id="Phobius"/>
    </source>
</evidence>
<feature type="transmembrane region" description="Helical" evidence="7">
    <location>
        <begin position="231"/>
        <end position="254"/>
    </location>
</feature>
<evidence type="ECO:0000256" key="5">
    <source>
        <dbReference type="ARBA" id="ARBA00023136"/>
    </source>
</evidence>
<dbReference type="OrthoDB" id="200954at2759"/>
<evidence type="ECO:0000256" key="4">
    <source>
        <dbReference type="ARBA" id="ARBA00022989"/>
    </source>
</evidence>
<dbReference type="PANTHER" id="PTHR12191:SF37">
    <property type="entry name" value="ZINC TRANSPORTER FOI"/>
    <property type="match status" value="1"/>
</dbReference>
<proteinExistence type="inferred from homology"/>
<feature type="non-terminal residue" evidence="8">
    <location>
        <position position="625"/>
    </location>
</feature>
<comment type="caution">
    <text evidence="8">The sequence shown here is derived from an EMBL/GenBank/DDBJ whole genome shotgun (WGS) entry which is preliminary data.</text>
</comment>
<evidence type="ECO:0000256" key="3">
    <source>
        <dbReference type="ARBA" id="ARBA00022692"/>
    </source>
</evidence>
<keyword evidence="4 7" id="KW-1133">Transmembrane helix</keyword>
<feature type="transmembrane region" description="Helical" evidence="7">
    <location>
        <begin position="605"/>
        <end position="623"/>
    </location>
</feature>